<evidence type="ECO:0000313" key="2">
    <source>
        <dbReference type="Proteomes" id="UP001550044"/>
    </source>
</evidence>
<name>A0ABV2UL43_9ACTN</name>
<sequence length="86" mass="8747">MSGSAAIAGTAVGLDGHARSTVAWALDGLTAEVFAEHLVPDTAAVVGWLERLPGPVAVAYEAGSTGFGLARTSWRAIQPPTSTSRI</sequence>
<keyword evidence="2" id="KW-1185">Reference proteome</keyword>
<gene>
    <name evidence="1" type="ORF">ABZV61_32915</name>
</gene>
<organism evidence="1 2">
    <name type="scientific">Streptomyces sp. 900116325</name>
    <dbReference type="NCBI Taxonomy" id="3154295"/>
    <lineage>
        <taxon>Bacteria</taxon>
        <taxon>Bacillati</taxon>
        <taxon>Actinomycetota</taxon>
        <taxon>Actinomycetes</taxon>
        <taxon>Kitasatosporales</taxon>
        <taxon>Streptomycetaceae</taxon>
        <taxon>Streptomyces</taxon>
    </lineage>
</organism>
<evidence type="ECO:0008006" key="3">
    <source>
        <dbReference type="Google" id="ProtNLM"/>
    </source>
</evidence>
<protein>
    <recommendedName>
        <fullName evidence="3">Transposase IS111A/IS1328/IS1533 N-terminal domain-containing protein</fullName>
    </recommendedName>
</protein>
<comment type="caution">
    <text evidence="1">The sequence shown here is derived from an EMBL/GenBank/DDBJ whole genome shotgun (WGS) entry which is preliminary data.</text>
</comment>
<dbReference type="EMBL" id="JBEXIP010000038">
    <property type="protein sequence ID" value="MET8437473.1"/>
    <property type="molecule type" value="Genomic_DNA"/>
</dbReference>
<accession>A0ABV2UL43</accession>
<proteinExistence type="predicted"/>
<dbReference type="Proteomes" id="UP001550044">
    <property type="component" value="Unassembled WGS sequence"/>
</dbReference>
<dbReference type="RefSeq" id="WP_356712144.1">
    <property type="nucleotide sequence ID" value="NZ_JBEXIP010000038.1"/>
</dbReference>
<evidence type="ECO:0000313" key="1">
    <source>
        <dbReference type="EMBL" id="MET8437473.1"/>
    </source>
</evidence>
<reference evidence="1 2" key="1">
    <citation type="submission" date="2024-06" db="EMBL/GenBank/DDBJ databases">
        <title>The Natural Products Discovery Center: Release of the First 8490 Sequenced Strains for Exploring Actinobacteria Biosynthetic Diversity.</title>
        <authorList>
            <person name="Kalkreuter E."/>
            <person name="Kautsar S.A."/>
            <person name="Yang D."/>
            <person name="Bader C.D."/>
            <person name="Teijaro C.N."/>
            <person name="Fluegel L."/>
            <person name="Davis C.M."/>
            <person name="Simpson J.R."/>
            <person name="Lauterbach L."/>
            <person name="Steele A.D."/>
            <person name="Gui C."/>
            <person name="Meng S."/>
            <person name="Li G."/>
            <person name="Viehrig K."/>
            <person name="Ye F."/>
            <person name="Su P."/>
            <person name="Kiefer A.F."/>
            <person name="Nichols A."/>
            <person name="Cepeda A.J."/>
            <person name="Yan W."/>
            <person name="Fan B."/>
            <person name="Jiang Y."/>
            <person name="Adhikari A."/>
            <person name="Zheng C.-J."/>
            <person name="Schuster L."/>
            <person name="Cowan T.M."/>
            <person name="Smanski M.J."/>
            <person name="Chevrette M.G."/>
            <person name="De Carvalho L.P.S."/>
            <person name="Shen B."/>
        </authorList>
    </citation>
    <scope>NUCLEOTIDE SEQUENCE [LARGE SCALE GENOMIC DNA]</scope>
    <source>
        <strain evidence="1 2">NPDC005137</strain>
    </source>
</reference>